<evidence type="ECO:0000256" key="1">
    <source>
        <dbReference type="SAM" id="Phobius"/>
    </source>
</evidence>
<evidence type="ECO:0000256" key="2">
    <source>
        <dbReference type="SAM" id="SignalP"/>
    </source>
</evidence>
<feature type="chain" id="PRO_5041907667" description="Shadow of prion protein" evidence="2">
    <location>
        <begin position="42"/>
        <end position="190"/>
    </location>
</feature>
<protein>
    <recommendedName>
        <fullName evidence="5">Shadow of prion protein</fullName>
    </recommendedName>
</protein>
<keyword evidence="2" id="KW-0732">Signal</keyword>
<evidence type="ECO:0000313" key="3">
    <source>
        <dbReference type="EMBL" id="KAK1800462.1"/>
    </source>
</evidence>
<comment type="caution">
    <text evidence="3">The sequence shown here is derived from an EMBL/GenBank/DDBJ whole genome shotgun (WGS) entry which is preliminary data.</text>
</comment>
<keyword evidence="4" id="KW-1185">Reference proteome</keyword>
<evidence type="ECO:0000313" key="4">
    <source>
        <dbReference type="Proteomes" id="UP001239994"/>
    </source>
</evidence>
<keyword evidence="1" id="KW-0472">Membrane</keyword>
<dbReference type="Gene3D" id="1.10.790.10">
    <property type="entry name" value="Prion/Doppel protein, beta-ribbon domain"/>
    <property type="match status" value="1"/>
</dbReference>
<dbReference type="Proteomes" id="UP001239994">
    <property type="component" value="Unassembled WGS sequence"/>
</dbReference>
<keyword evidence="1" id="KW-1133">Transmembrane helix</keyword>
<accession>A0AAD9E2X6</accession>
<feature type="non-terminal residue" evidence="3">
    <location>
        <position position="1"/>
    </location>
</feature>
<feature type="signal peptide" evidence="2">
    <location>
        <begin position="1"/>
        <end position="41"/>
    </location>
</feature>
<organism evidence="3 4">
    <name type="scientific">Electrophorus voltai</name>
    <dbReference type="NCBI Taxonomy" id="2609070"/>
    <lineage>
        <taxon>Eukaryota</taxon>
        <taxon>Metazoa</taxon>
        <taxon>Chordata</taxon>
        <taxon>Craniata</taxon>
        <taxon>Vertebrata</taxon>
        <taxon>Euteleostomi</taxon>
        <taxon>Actinopterygii</taxon>
        <taxon>Neopterygii</taxon>
        <taxon>Teleostei</taxon>
        <taxon>Ostariophysi</taxon>
        <taxon>Gymnotiformes</taxon>
        <taxon>Gymnotoidei</taxon>
        <taxon>Gymnotidae</taxon>
        <taxon>Electrophorus</taxon>
    </lineage>
</organism>
<proteinExistence type="predicted"/>
<gene>
    <name evidence="3" type="ORF">P4O66_005501</name>
</gene>
<feature type="transmembrane region" description="Helical" evidence="1">
    <location>
        <begin position="139"/>
        <end position="157"/>
    </location>
</feature>
<sequence>ERSVDTGAMVRRHQAMLVRDRLQLLCVCALLLASLCPGVSSKHGGFWGRAKGGGLGGRHAPMHNTGSSRAGMKIAGAAAAGAIGGAAIGYGLGSLGRPGYGYDHGYGWDPSNGNRRYHDRSEYYNSSDGRYYRGGASSGPALSMITTLGVALCILLCRRFHLQGFGRGAKLFDAHYFITCLLEPWRHVSF</sequence>
<name>A0AAD9E2X6_9TELE</name>
<dbReference type="EMBL" id="JAROKS010000010">
    <property type="protein sequence ID" value="KAK1800462.1"/>
    <property type="molecule type" value="Genomic_DNA"/>
</dbReference>
<dbReference type="InterPro" id="IPR036924">
    <property type="entry name" value="Prion/Doppel_b-ribbon_dom_sf"/>
</dbReference>
<reference evidence="3" key="1">
    <citation type="submission" date="2023-03" db="EMBL/GenBank/DDBJ databases">
        <title>Electrophorus voltai genome.</title>
        <authorList>
            <person name="Bian C."/>
        </authorList>
    </citation>
    <scope>NUCLEOTIDE SEQUENCE</scope>
    <source>
        <strain evidence="3">CB-2022</strain>
        <tissue evidence="3">Muscle</tissue>
    </source>
</reference>
<keyword evidence="1" id="KW-0812">Transmembrane</keyword>
<evidence type="ECO:0008006" key="5">
    <source>
        <dbReference type="Google" id="ProtNLM"/>
    </source>
</evidence>
<dbReference type="AlphaFoldDB" id="A0AAD9E2X6"/>
<dbReference type="GO" id="GO:0016020">
    <property type="term" value="C:membrane"/>
    <property type="evidence" value="ECO:0007669"/>
    <property type="project" value="InterPro"/>
</dbReference>
<dbReference type="GO" id="GO:0051260">
    <property type="term" value="P:protein homooligomerization"/>
    <property type="evidence" value="ECO:0007669"/>
    <property type="project" value="InterPro"/>
</dbReference>